<sequence>MQKLGPRYKRTQFCCSVYDFYFGESCCCRDRKGQLVHSTNLVMNHYEFSILTIVNPDCVKHKCPYGWKCPYME</sequence>
<name>A0A3M7R4V9_BRAPC</name>
<comment type="caution">
    <text evidence="1">The sequence shown here is derived from an EMBL/GenBank/DDBJ whole genome shotgun (WGS) entry which is preliminary data.</text>
</comment>
<dbReference type="Proteomes" id="UP000276133">
    <property type="component" value="Unassembled WGS sequence"/>
</dbReference>
<keyword evidence="2" id="KW-1185">Reference proteome</keyword>
<dbReference type="AlphaFoldDB" id="A0A3M7R4V9"/>
<proteinExistence type="predicted"/>
<evidence type="ECO:0000313" key="2">
    <source>
        <dbReference type="Proteomes" id="UP000276133"/>
    </source>
</evidence>
<dbReference type="OrthoDB" id="10347536at2759"/>
<gene>
    <name evidence="1" type="ORF">BpHYR1_000555</name>
</gene>
<dbReference type="EMBL" id="REGN01004271">
    <property type="protein sequence ID" value="RNA18268.1"/>
    <property type="molecule type" value="Genomic_DNA"/>
</dbReference>
<accession>A0A3M7R4V9</accession>
<organism evidence="1 2">
    <name type="scientific">Brachionus plicatilis</name>
    <name type="common">Marine rotifer</name>
    <name type="synonym">Brachionus muelleri</name>
    <dbReference type="NCBI Taxonomy" id="10195"/>
    <lineage>
        <taxon>Eukaryota</taxon>
        <taxon>Metazoa</taxon>
        <taxon>Spiralia</taxon>
        <taxon>Gnathifera</taxon>
        <taxon>Rotifera</taxon>
        <taxon>Eurotatoria</taxon>
        <taxon>Monogononta</taxon>
        <taxon>Pseudotrocha</taxon>
        <taxon>Ploima</taxon>
        <taxon>Brachionidae</taxon>
        <taxon>Brachionus</taxon>
    </lineage>
</organism>
<reference evidence="1 2" key="1">
    <citation type="journal article" date="2018" name="Sci. Rep.">
        <title>Genomic signatures of local adaptation to the degree of environmental predictability in rotifers.</title>
        <authorList>
            <person name="Franch-Gras L."/>
            <person name="Hahn C."/>
            <person name="Garcia-Roger E.M."/>
            <person name="Carmona M.J."/>
            <person name="Serra M."/>
            <person name="Gomez A."/>
        </authorList>
    </citation>
    <scope>NUCLEOTIDE SEQUENCE [LARGE SCALE GENOMIC DNA]</scope>
    <source>
        <strain evidence="1">HYR1</strain>
    </source>
</reference>
<evidence type="ECO:0000313" key="1">
    <source>
        <dbReference type="EMBL" id="RNA18268.1"/>
    </source>
</evidence>
<protein>
    <submittedName>
        <fullName evidence="1">Uncharacterized protein</fullName>
    </submittedName>
</protein>